<evidence type="ECO:0000256" key="8">
    <source>
        <dbReference type="PROSITE-ProRule" id="PRU00284"/>
    </source>
</evidence>
<evidence type="ECO:0000256" key="7">
    <source>
        <dbReference type="ARBA" id="ARBA00029447"/>
    </source>
</evidence>
<feature type="transmembrane region" description="Helical" evidence="10">
    <location>
        <begin position="204"/>
        <end position="226"/>
    </location>
</feature>
<evidence type="ECO:0000313" key="14">
    <source>
        <dbReference type="Proteomes" id="UP000448292"/>
    </source>
</evidence>
<feature type="domain" description="HAMP" evidence="12">
    <location>
        <begin position="228"/>
        <end position="280"/>
    </location>
</feature>
<feature type="region of interest" description="Disordered" evidence="9">
    <location>
        <begin position="287"/>
        <end position="317"/>
    </location>
</feature>
<evidence type="ECO:0000256" key="4">
    <source>
        <dbReference type="ARBA" id="ARBA00022989"/>
    </source>
</evidence>
<sequence>MLRRFSIRVRILFVIGLMVIFVIGVTLAFLANSNTIREISLEEINDLMLEGQKQKLQVATNSLAVALGQTLQGVPPHERIDIIKKLTADIRFEDDESGYYFVYQGTTALSVPAKTSVEGEDLSGSTDANNVYYVRELAKRAEQGGGFVRYVFLKPGAGDQPKLAYSEMIPGTDMWIGTGVYIDNIDAAKQQVSARIKDVVAANVMRIVGVLAAIFVILVLPLALLISRSISTPLANATAAAGQIARGNFDVDLSAAGRDEVAELETALTSMAATLRRNIAEIEAKSAEAEDKARAAETAKAEAEKARQQAESAKSEGMLHAAERLDEVVRNIFAASEEISAHADEINSGTEHQRQRIEATATAMEEMNATVLEVARNASDAAQQGEGVKSKAQDGADVVRGSIAAMDATRRQAGALQESMKELEAQASSIGQIMNVITDIADQTNLLALNAAIEAARAGEAGRGFAVVADEVRKLAEKTMTATKEVGDSISAIQRVADDNVRAMDTAVSELEKATDQSHRSGEALGEIVSGTEESAEQIRSIATAAEEQSAASDEINQSIDEISNIAAETARGVAETTQALSQLASQASVLQNLIEELKADAGR</sequence>
<dbReference type="Proteomes" id="UP000448292">
    <property type="component" value="Unassembled WGS sequence"/>
</dbReference>
<evidence type="ECO:0000256" key="6">
    <source>
        <dbReference type="ARBA" id="ARBA00023224"/>
    </source>
</evidence>
<dbReference type="GO" id="GO:0005886">
    <property type="term" value="C:plasma membrane"/>
    <property type="evidence" value="ECO:0007669"/>
    <property type="project" value="UniProtKB-SubCell"/>
</dbReference>
<name>A0A7M3MBH2_9BACT</name>
<evidence type="ECO:0000256" key="1">
    <source>
        <dbReference type="ARBA" id="ARBA00004651"/>
    </source>
</evidence>
<dbReference type="Pfam" id="PF00015">
    <property type="entry name" value="MCPsignal"/>
    <property type="match status" value="1"/>
</dbReference>
<dbReference type="InterPro" id="IPR004090">
    <property type="entry name" value="Chemotax_Me-accpt_rcpt"/>
</dbReference>
<keyword evidence="3 10" id="KW-0812">Transmembrane</keyword>
<dbReference type="PANTHER" id="PTHR32089:SF112">
    <property type="entry name" value="LYSOZYME-LIKE PROTEIN-RELATED"/>
    <property type="match status" value="1"/>
</dbReference>
<keyword evidence="14" id="KW-1185">Reference proteome</keyword>
<dbReference type="Gene3D" id="3.30.450.20">
    <property type="entry name" value="PAS domain"/>
    <property type="match status" value="1"/>
</dbReference>
<dbReference type="GO" id="GO:0004888">
    <property type="term" value="F:transmembrane signaling receptor activity"/>
    <property type="evidence" value="ECO:0007669"/>
    <property type="project" value="InterPro"/>
</dbReference>
<dbReference type="PROSITE" id="PS50111">
    <property type="entry name" value="CHEMOTAXIS_TRANSDUC_2"/>
    <property type="match status" value="1"/>
</dbReference>
<keyword evidence="6 8" id="KW-0807">Transducer</keyword>
<dbReference type="PANTHER" id="PTHR32089">
    <property type="entry name" value="METHYL-ACCEPTING CHEMOTAXIS PROTEIN MCPB"/>
    <property type="match status" value="1"/>
</dbReference>
<dbReference type="FunFam" id="1.10.287.950:FF:000001">
    <property type="entry name" value="Methyl-accepting chemotaxis sensory transducer"/>
    <property type="match status" value="1"/>
</dbReference>
<dbReference type="OrthoDB" id="9787709at2"/>
<dbReference type="InterPro" id="IPR004010">
    <property type="entry name" value="Double_Cache_2"/>
</dbReference>
<dbReference type="InterPro" id="IPR004089">
    <property type="entry name" value="MCPsignal_dom"/>
</dbReference>
<dbReference type="SMART" id="SM00283">
    <property type="entry name" value="MA"/>
    <property type="match status" value="1"/>
</dbReference>
<dbReference type="SMART" id="SM01049">
    <property type="entry name" value="Cache_2"/>
    <property type="match status" value="1"/>
</dbReference>
<gene>
    <name evidence="13" type="ORF">DPQ33_16685</name>
</gene>
<dbReference type="CDD" id="cd11386">
    <property type="entry name" value="MCP_signal"/>
    <property type="match status" value="1"/>
</dbReference>
<feature type="transmembrane region" description="Helical" evidence="10">
    <location>
        <begin position="12"/>
        <end position="31"/>
    </location>
</feature>
<evidence type="ECO:0000256" key="9">
    <source>
        <dbReference type="SAM" id="MobiDB-lite"/>
    </source>
</evidence>
<evidence type="ECO:0000256" key="5">
    <source>
        <dbReference type="ARBA" id="ARBA00023136"/>
    </source>
</evidence>
<dbReference type="SMART" id="SM00304">
    <property type="entry name" value="HAMP"/>
    <property type="match status" value="1"/>
</dbReference>
<proteinExistence type="inferred from homology"/>
<comment type="caution">
    <text evidence="13">The sequence shown here is derived from an EMBL/GenBank/DDBJ whole genome shotgun (WGS) entry which is preliminary data.</text>
</comment>
<evidence type="ECO:0000259" key="11">
    <source>
        <dbReference type="PROSITE" id="PS50111"/>
    </source>
</evidence>
<dbReference type="Pfam" id="PF08269">
    <property type="entry name" value="dCache_2"/>
    <property type="match status" value="1"/>
</dbReference>
<organism evidence="13 14">
    <name type="scientific">Oceanidesulfovibrio indonesiensis</name>
    <dbReference type="NCBI Taxonomy" id="54767"/>
    <lineage>
        <taxon>Bacteria</taxon>
        <taxon>Pseudomonadati</taxon>
        <taxon>Thermodesulfobacteriota</taxon>
        <taxon>Desulfovibrionia</taxon>
        <taxon>Desulfovibrionales</taxon>
        <taxon>Desulfovibrionaceae</taxon>
        <taxon>Oceanidesulfovibrio</taxon>
    </lineage>
</organism>
<feature type="compositionally biased region" description="Basic and acidic residues" evidence="9">
    <location>
        <begin position="287"/>
        <end position="308"/>
    </location>
</feature>
<protein>
    <submittedName>
        <fullName evidence="13">Chemotaxis protein</fullName>
    </submittedName>
</protein>
<dbReference type="Gene3D" id="1.10.287.950">
    <property type="entry name" value="Methyl-accepting chemotaxis protein"/>
    <property type="match status" value="1"/>
</dbReference>
<dbReference type="CDD" id="cd06225">
    <property type="entry name" value="HAMP"/>
    <property type="match status" value="1"/>
</dbReference>
<dbReference type="PRINTS" id="PR00260">
    <property type="entry name" value="CHEMTRNSDUCR"/>
</dbReference>
<dbReference type="GO" id="GO:0007165">
    <property type="term" value="P:signal transduction"/>
    <property type="evidence" value="ECO:0007669"/>
    <property type="project" value="UniProtKB-KW"/>
</dbReference>
<evidence type="ECO:0000256" key="3">
    <source>
        <dbReference type="ARBA" id="ARBA00022692"/>
    </source>
</evidence>
<evidence type="ECO:0000313" key="13">
    <source>
        <dbReference type="EMBL" id="TVM14860.1"/>
    </source>
</evidence>
<dbReference type="GO" id="GO:0006935">
    <property type="term" value="P:chemotaxis"/>
    <property type="evidence" value="ECO:0007669"/>
    <property type="project" value="InterPro"/>
</dbReference>
<dbReference type="InterPro" id="IPR033480">
    <property type="entry name" value="sCache_2"/>
</dbReference>
<dbReference type="AlphaFoldDB" id="A0A7M3MBH2"/>
<keyword evidence="5 10" id="KW-0472">Membrane</keyword>
<keyword evidence="2" id="KW-1003">Cell membrane</keyword>
<dbReference type="InterPro" id="IPR003660">
    <property type="entry name" value="HAMP_dom"/>
</dbReference>
<dbReference type="Gene3D" id="1.10.8.500">
    <property type="entry name" value="HAMP domain in histidine kinase"/>
    <property type="match status" value="1"/>
</dbReference>
<dbReference type="RefSeq" id="WP_144304364.1">
    <property type="nucleotide sequence ID" value="NZ_QMIE01000020.1"/>
</dbReference>
<comment type="subcellular location">
    <subcellularLocation>
        <location evidence="1">Cell membrane</location>
        <topology evidence="1">Multi-pass membrane protein</topology>
    </subcellularLocation>
</comment>
<accession>A0A7M3MBH2</accession>
<evidence type="ECO:0000259" key="12">
    <source>
        <dbReference type="PROSITE" id="PS50885"/>
    </source>
</evidence>
<comment type="similarity">
    <text evidence="7">Belongs to the methyl-accepting chemotaxis (MCP) protein family.</text>
</comment>
<dbReference type="Pfam" id="PF00672">
    <property type="entry name" value="HAMP"/>
    <property type="match status" value="1"/>
</dbReference>
<dbReference type="PROSITE" id="PS50885">
    <property type="entry name" value="HAMP"/>
    <property type="match status" value="1"/>
</dbReference>
<evidence type="ECO:0000256" key="2">
    <source>
        <dbReference type="ARBA" id="ARBA00022475"/>
    </source>
</evidence>
<evidence type="ECO:0000256" key="10">
    <source>
        <dbReference type="SAM" id="Phobius"/>
    </source>
</evidence>
<dbReference type="SUPFAM" id="SSF58104">
    <property type="entry name" value="Methyl-accepting chemotaxis protein (MCP) signaling domain"/>
    <property type="match status" value="1"/>
</dbReference>
<reference evidence="13 14" key="1">
    <citation type="submission" date="2018-06" db="EMBL/GenBank/DDBJ databases">
        <title>Complete genome of Desulfovibrio indonesiensis P37SLT.</title>
        <authorList>
            <person name="Crispim J.S."/>
            <person name="Vidigal P.M.P."/>
            <person name="Silva L.C.F."/>
            <person name="Laguardia C.N."/>
            <person name="Araujo L.C."/>
            <person name="Dias R.S."/>
            <person name="Sousa M.P."/>
            <person name="Paula S.O."/>
            <person name="Silva C."/>
        </authorList>
    </citation>
    <scope>NUCLEOTIDE SEQUENCE [LARGE SCALE GENOMIC DNA]</scope>
    <source>
        <strain evidence="13 14">P37SLT</strain>
    </source>
</reference>
<keyword evidence="4 10" id="KW-1133">Transmembrane helix</keyword>
<dbReference type="EMBL" id="QMIE01000020">
    <property type="protein sequence ID" value="TVM14860.1"/>
    <property type="molecule type" value="Genomic_DNA"/>
</dbReference>
<feature type="domain" description="Methyl-accepting transducer" evidence="11">
    <location>
        <begin position="328"/>
        <end position="564"/>
    </location>
</feature>